<dbReference type="EMBL" id="BMAT01002360">
    <property type="protein sequence ID" value="GFS05439.1"/>
    <property type="molecule type" value="Genomic_DNA"/>
</dbReference>
<dbReference type="Proteomes" id="UP000762676">
    <property type="component" value="Unassembled WGS sequence"/>
</dbReference>
<protein>
    <submittedName>
        <fullName evidence="2">Uncharacterized protein</fullName>
    </submittedName>
</protein>
<comment type="caution">
    <text evidence="2">The sequence shown here is derived from an EMBL/GenBank/DDBJ whole genome shotgun (WGS) entry which is preliminary data.</text>
</comment>
<keyword evidence="3" id="KW-1185">Reference proteome</keyword>
<sequence>MPAPGTRPSRRKVKMYCSGIPSHTIFATVYCGEMRSARTATCKKNVKFLFIAAQTVGGAGNEDKYVRSPLAINECFNFDSTTVGERRSLVRVAEVAVVLWCKRCSVRYGRHLVLMMSVVSRDAVGVMMSVMVITISVVVGEDVMMIRGVYVCAVKSPTKTIKRAMKLVLPPPKSFEDSGQRMEKTIKEKRTSSFTSAFTMAAHDGYR</sequence>
<organism evidence="2 3">
    <name type="scientific">Elysia marginata</name>
    <dbReference type="NCBI Taxonomy" id="1093978"/>
    <lineage>
        <taxon>Eukaryota</taxon>
        <taxon>Metazoa</taxon>
        <taxon>Spiralia</taxon>
        <taxon>Lophotrochozoa</taxon>
        <taxon>Mollusca</taxon>
        <taxon>Gastropoda</taxon>
        <taxon>Heterobranchia</taxon>
        <taxon>Euthyneura</taxon>
        <taxon>Panpulmonata</taxon>
        <taxon>Sacoglossa</taxon>
        <taxon>Placobranchoidea</taxon>
        <taxon>Plakobranchidae</taxon>
        <taxon>Elysia</taxon>
    </lineage>
</organism>
<evidence type="ECO:0000313" key="2">
    <source>
        <dbReference type="EMBL" id="GFS05439.1"/>
    </source>
</evidence>
<keyword evidence="1" id="KW-0472">Membrane</keyword>
<evidence type="ECO:0000313" key="3">
    <source>
        <dbReference type="Proteomes" id="UP000762676"/>
    </source>
</evidence>
<keyword evidence="1" id="KW-1133">Transmembrane helix</keyword>
<keyword evidence="1" id="KW-0812">Transmembrane</keyword>
<gene>
    <name evidence="2" type="ORF">ElyMa_001200300</name>
</gene>
<evidence type="ECO:0000256" key="1">
    <source>
        <dbReference type="SAM" id="Phobius"/>
    </source>
</evidence>
<feature type="transmembrane region" description="Helical" evidence="1">
    <location>
        <begin position="112"/>
        <end position="139"/>
    </location>
</feature>
<accession>A0AAV4I8M3</accession>
<name>A0AAV4I8M3_9GAST</name>
<proteinExistence type="predicted"/>
<dbReference type="AlphaFoldDB" id="A0AAV4I8M3"/>
<reference evidence="2 3" key="1">
    <citation type="journal article" date="2021" name="Elife">
        <title>Chloroplast acquisition without the gene transfer in kleptoplastic sea slugs, Plakobranchus ocellatus.</title>
        <authorList>
            <person name="Maeda T."/>
            <person name="Takahashi S."/>
            <person name="Yoshida T."/>
            <person name="Shimamura S."/>
            <person name="Takaki Y."/>
            <person name="Nagai Y."/>
            <person name="Toyoda A."/>
            <person name="Suzuki Y."/>
            <person name="Arimoto A."/>
            <person name="Ishii H."/>
            <person name="Satoh N."/>
            <person name="Nishiyama T."/>
            <person name="Hasebe M."/>
            <person name="Maruyama T."/>
            <person name="Minagawa J."/>
            <person name="Obokata J."/>
            <person name="Shigenobu S."/>
        </authorList>
    </citation>
    <scope>NUCLEOTIDE SEQUENCE [LARGE SCALE GENOMIC DNA]</scope>
</reference>